<keyword evidence="2" id="KW-1185">Reference proteome</keyword>
<gene>
    <name evidence="1" type="ORF">BH720_004130</name>
</gene>
<dbReference type="Proteomes" id="UP000095472">
    <property type="component" value="Chromosome"/>
</dbReference>
<evidence type="ECO:0000313" key="1">
    <source>
        <dbReference type="EMBL" id="XPM65048.1"/>
    </source>
</evidence>
<reference evidence="1 2" key="1">
    <citation type="journal article" date="2016" name="Genome Announc.">
        <title>Draft Genome Sequence of the Thermotolerant Cyanobacterium Desertifilum sp. IPPAS B-1220.</title>
        <authorList>
            <person name="Mironov K.S."/>
            <person name="Sinetova M.A."/>
            <person name="Bolatkhan K."/>
            <person name="Zayadan B.K."/>
            <person name="Ustinova V.V."/>
            <person name="Kupriyanova E.V."/>
            <person name="Skrypnik A.N."/>
            <person name="Gogoleva N.E."/>
            <person name="Gogolev Y.V."/>
            <person name="Los D.A."/>
        </authorList>
    </citation>
    <scope>NUCLEOTIDE SEQUENCE [LARGE SCALE GENOMIC DNA]</scope>
    <source>
        <strain evidence="1 2">IPPAS B-1220</strain>
    </source>
</reference>
<name>A0ACD5GVP8_9CYAN</name>
<accession>A0ACD5GVP8</accession>
<organism evidence="1 2">
    <name type="scientific">Desertifilum tharense IPPAS B-1220</name>
    <dbReference type="NCBI Taxonomy" id="1781255"/>
    <lineage>
        <taxon>Bacteria</taxon>
        <taxon>Bacillati</taxon>
        <taxon>Cyanobacteriota</taxon>
        <taxon>Cyanophyceae</taxon>
        <taxon>Desertifilales</taxon>
        <taxon>Desertifilaceae</taxon>
        <taxon>Desertifilum</taxon>
    </lineage>
</organism>
<protein>
    <submittedName>
        <fullName evidence="1">Uncharacterized protein</fullName>
    </submittedName>
</protein>
<sequence>MGVGEEEDGEKEGNWELGVGGWGRRGWGDGGKEGNWELGVGGWGRRGWGKEGNWELGVGGWGRRGWGKEGNWELGVGGWGRRGWGDGGNGGKSVIVLLTSCIRRITRQGINSLANSESPLKRTKSLWGKDFSPF</sequence>
<evidence type="ECO:0000313" key="2">
    <source>
        <dbReference type="Proteomes" id="UP000095472"/>
    </source>
</evidence>
<proteinExistence type="predicted"/>
<dbReference type="EMBL" id="CP182909">
    <property type="protein sequence ID" value="XPM65048.1"/>
    <property type="molecule type" value="Genomic_DNA"/>
</dbReference>